<feature type="region of interest" description="Disordered" evidence="3">
    <location>
        <begin position="87"/>
        <end position="110"/>
    </location>
</feature>
<dbReference type="Proteomes" id="UP000076842">
    <property type="component" value="Unassembled WGS sequence"/>
</dbReference>
<dbReference type="STRING" id="1353952.A0A165E617"/>
<dbReference type="EMBL" id="KV424020">
    <property type="protein sequence ID" value="KZT54174.1"/>
    <property type="molecule type" value="Genomic_DNA"/>
</dbReference>
<evidence type="ECO:0000256" key="2">
    <source>
        <dbReference type="ARBA" id="ARBA00023157"/>
    </source>
</evidence>
<organism evidence="4 5">
    <name type="scientific">Calocera cornea HHB12733</name>
    <dbReference type="NCBI Taxonomy" id="1353952"/>
    <lineage>
        <taxon>Eukaryota</taxon>
        <taxon>Fungi</taxon>
        <taxon>Dikarya</taxon>
        <taxon>Basidiomycota</taxon>
        <taxon>Agaricomycotina</taxon>
        <taxon>Dacrymycetes</taxon>
        <taxon>Dacrymycetales</taxon>
        <taxon>Dacrymycetaceae</taxon>
        <taxon>Calocera</taxon>
    </lineage>
</organism>
<evidence type="ECO:0000256" key="1">
    <source>
        <dbReference type="ARBA" id="ARBA00006196"/>
    </source>
</evidence>
<comment type="similarity">
    <text evidence="1">Belongs to the TRIAP1/MDM35 family.</text>
</comment>
<dbReference type="OrthoDB" id="19091at2759"/>
<dbReference type="InParanoid" id="A0A165E617"/>
<dbReference type="Pfam" id="PF05254">
    <property type="entry name" value="UPF0203"/>
    <property type="match status" value="1"/>
</dbReference>
<dbReference type="AlphaFoldDB" id="A0A165E617"/>
<dbReference type="GO" id="GO:1990050">
    <property type="term" value="F:phosphatidic acid transfer activity"/>
    <property type="evidence" value="ECO:0007669"/>
    <property type="project" value="TreeGrafter"/>
</dbReference>
<evidence type="ECO:0000256" key="3">
    <source>
        <dbReference type="SAM" id="MobiDB-lite"/>
    </source>
</evidence>
<proteinExistence type="inferred from homology"/>
<dbReference type="PANTHER" id="PTHR46403">
    <property type="entry name" value="TP53-REGULATED INHIBITOR OF APOPTOSIS 1"/>
    <property type="match status" value="1"/>
</dbReference>
<keyword evidence="2" id="KW-1015">Disulfide bond</keyword>
<protein>
    <submittedName>
        <fullName evidence="4">Uncharacterized protein</fullName>
    </submittedName>
</protein>
<evidence type="ECO:0000313" key="4">
    <source>
        <dbReference type="EMBL" id="KZT54174.1"/>
    </source>
</evidence>
<dbReference type="InterPro" id="IPR007918">
    <property type="entry name" value="MDM35_apoptosis"/>
</dbReference>
<keyword evidence="5" id="KW-1185">Reference proteome</keyword>
<gene>
    <name evidence="4" type="ORF">CALCODRAFT_439119</name>
</gene>
<name>A0A165E617_9BASI</name>
<dbReference type="GO" id="GO:0005634">
    <property type="term" value="C:nucleus"/>
    <property type="evidence" value="ECO:0007669"/>
    <property type="project" value="TreeGrafter"/>
</dbReference>
<feature type="compositionally biased region" description="Basic and acidic residues" evidence="3">
    <location>
        <begin position="87"/>
        <end position="96"/>
    </location>
</feature>
<reference evidence="4 5" key="1">
    <citation type="journal article" date="2016" name="Mol. Biol. Evol.">
        <title>Comparative Genomics of Early-Diverging Mushroom-Forming Fungi Provides Insights into the Origins of Lignocellulose Decay Capabilities.</title>
        <authorList>
            <person name="Nagy L.G."/>
            <person name="Riley R."/>
            <person name="Tritt A."/>
            <person name="Adam C."/>
            <person name="Daum C."/>
            <person name="Floudas D."/>
            <person name="Sun H."/>
            <person name="Yadav J.S."/>
            <person name="Pangilinan J."/>
            <person name="Larsson K.H."/>
            <person name="Matsuura K."/>
            <person name="Barry K."/>
            <person name="Labutti K."/>
            <person name="Kuo R."/>
            <person name="Ohm R.A."/>
            <person name="Bhattacharya S.S."/>
            <person name="Shirouzu T."/>
            <person name="Yoshinaga Y."/>
            <person name="Martin F.M."/>
            <person name="Grigoriev I.V."/>
            <person name="Hibbett D.S."/>
        </authorList>
    </citation>
    <scope>NUCLEOTIDE SEQUENCE [LARGE SCALE GENOMIC DNA]</scope>
    <source>
        <strain evidence="4 5">HHB12733</strain>
    </source>
</reference>
<evidence type="ECO:0000313" key="5">
    <source>
        <dbReference type="Proteomes" id="UP000076842"/>
    </source>
</evidence>
<dbReference type="GO" id="GO:0005758">
    <property type="term" value="C:mitochondrial intermembrane space"/>
    <property type="evidence" value="ECO:0007669"/>
    <property type="project" value="TreeGrafter"/>
</dbReference>
<accession>A0A165E617</accession>
<sequence>MAHSLKPECTPLKHKYDACFNAWFEGYLQPLSAPALAGGAAAKPLTQEAREAAQRGKREEYERTCGKVWEAYRGCLSGALTEKRLDDLLQQAREENPMLEPESPESARQR</sequence>
<dbReference type="GO" id="GO:0045332">
    <property type="term" value="P:phospholipid translocation"/>
    <property type="evidence" value="ECO:0007669"/>
    <property type="project" value="TreeGrafter"/>
</dbReference>
<dbReference type="GO" id="GO:0005829">
    <property type="term" value="C:cytosol"/>
    <property type="evidence" value="ECO:0007669"/>
    <property type="project" value="TreeGrafter"/>
</dbReference>
<dbReference type="FunCoup" id="A0A165E617">
    <property type="interactions" value="94"/>
</dbReference>
<dbReference type="PANTHER" id="PTHR46403:SF1">
    <property type="entry name" value="TP53-REGULATED INHIBITOR OF APOPTOSIS 1"/>
    <property type="match status" value="1"/>
</dbReference>